<organism evidence="1 2">
    <name type="scientific">Piscirickettsia salmonis</name>
    <dbReference type="NCBI Taxonomy" id="1238"/>
    <lineage>
        <taxon>Bacteria</taxon>
        <taxon>Pseudomonadati</taxon>
        <taxon>Pseudomonadota</taxon>
        <taxon>Gammaproteobacteria</taxon>
        <taxon>Thiotrichales</taxon>
        <taxon>Piscirickettsiaceae</taxon>
        <taxon>Piscirickettsia</taxon>
    </lineage>
</organism>
<dbReference type="Proteomes" id="UP000029558">
    <property type="component" value="Plasmid pPSB1-2"/>
</dbReference>
<dbReference type="AlphaFoldDB" id="A0A6I5Y203"/>
<dbReference type="RefSeq" id="WP_017375778.1">
    <property type="nucleotide sequence ID" value="NZ_CP012510.1"/>
</dbReference>
<evidence type="ECO:0000313" key="1">
    <source>
        <dbReference type="EMBL" id="ALB24434.1"/>
    </source>
</evidence>
<dbReference type="OrthoDB" id="8452319at2"/>
<reference evidence="1 2" key="1">
    <citation type="journal article" date="2014" name="Genome Announc.">
        <title>Comparative Genome Analysis of Two Isolates of the Fish Pathogen Piscirickettsia salmonis from Different Hosts Reveals Major Differences in Virulence-Associated Secretion Systems.</title>
        <authorList>
            <person name="Bohle H."/>
            <person name="Henriquez P."/>
            <person name="Grothusen H."/>
            <person name="Navas E."/>
            <person name="Sandoval A."/>
            <person name="Bustamante F."/>
            <person name="Bustos P."/>
            <person name="Mancilla M."/>
        </authorList>
    </citation>
    <scope>NUCLEOTIDE SEQUENCE [LARGE SCALE GENOMIC DNA]</scope>
    <source>
        <strain evidence="2">B1-32597</strain>
    </source>
</reference>
<dbReference type="EMBL" id="CP012510">
    <property type="protein sequence ID" value="ALB24434.1"/>
    <property type="molecule type" value="Genomic_DNA"/>
</dbReference>
<dbReference type="Gene3D" id="1.10.3230.30">
    <property type="entry name" value="Phage gp6-like head-tail connector protein"/>
    <property type="match status" value="1"/>
</dbReference>
<protein>
    <submittedName>
        <fullName evidence="1">Phage gp6-like head-tail connector family protein</fullName>
    </submittedName>
</protein>
<keyword evidence="1" id="KW-0614">Plasmid</keyword>
<dbReference type="Pfam" id="PF05135">
    <property type="entry name" value="Phage_connect_1"/>
    <property type="match status" value="1"/>
</dbReference>
<dbReference type="CDD" id="cd08054">
    <property type="entry name" value="gp6"/>
    <property type="match status" value="1"/>
</dbReference>
<name>A0A6I5Y203_PISSA</name>
<geneLocation type="plasmid" evidence="1 2">
    <name>pPSB1-2</name>
</geneLocation>
<sequence>MIDLTRLKSHLRIEDHSEDDYLEFILAAALQAAEDYLDRVIVNNTDDLEAIENSVLINKSIEIAILMSAGHFYENRESTSTLTVKEVPMSTHFLLNPHRYLSV</sequence>
<gene>
    <name evidence="1" type="ORF">KU39_2p31</name>
</gene>
<dbReference type="InterPro" id="IPR006450">
    <property type="entry name" value="Phage_HK97_gp6-like"/>
</dbReference>
<proteinExistence type="predicted"/>
<dbReference type="InterPro" id="IPR021146">
    <property type="entry name" value="Phage_gp6-like_head-tail"/>
</dbReference>
<evidence type="ECO:0000313" key="2">
    <source>
        <dbReference type="Proteomes" id="UP000029558"/>
    </source>
</evidence>
<dbReference type="NCBIfam" id="TIGR01560">
    <property type="entry name" value="put_DNA_pack"/>
    <property type="match status" value="1"/>
</dbReference>
<accession>A0A6I5Y203</accession>